<gene>
    <name evidence="2" type="ORF">ACFPFO_01220</name>
</gene>
<keyword evidence="3" id="KW-1185">Reference proteome</keyword>
<evidence type="ECO:0000259" key="1">
    <source>
        <dbReference type="Pfam" id="PF01796"/>
    </source>
</evidence>
<feature type="domain" description="ChsH2 C-terminal OB-fold" evidence="1">
    <location>
        <begin position="57"/>
        <end position="115"/>
    </location>
</feature>
<dbReference type="PANTHER" id="PTHR34075:SF5">
    <property type="entry name" value="BLR3430 PROTEIN"/>
    <property type="match status" value="1"/>
</dbReference>
<sequence length="133" mass="14133">MSDDEPVRDAGFDDWLDALGDGDPYFLECEHGHGSLPPRRVCPEPGCDSTDLEKRSLPETGRIESVTVVSVATPAFEADAPFALAVADFGPVSLTGQVRGIESEDAEIGTTVSLELATPGSETVDRAVAFRPR</sequence>
<dbReference type="PANTHER" id="PTHR34075">
    <property type="entry name" value="BLR3430 PROTEIN"/>
    <property type="match status" value="1"/>
</dbReference>
<comment type="caution">
    <text evidence="2">The sequence shown here is derived from an EMBL/GenBank/DDBJ whole genome shotgun (WGS) entry which is preliminary data.</text>
</comment>
<organism evidence="2 3">
    <name type="scientific">Saliphagus infecundisoli</name>
    <dbReference type="NCBI Taxonomy" id="1849069"/>
    <lineage>
        <taxon>Archaea</taxon>
        <taxon>Methanobacteriati</taxon>
        <taxon>Methanobacteriota</taxon>
        <taxon>Stenosarchaea group</taxon>
        <taxon>Halobacteria</taxon>
        <taxon>Halobacteriales</taxon>
        <taxon>Natrialbaceae</taxon>
        <taxon>Saliphagus</taxon>
    </lineage>
</organism>
<protein>
    <submittedName>
        <fullName evidence="2">Zn-ribbon domain-containing OB-fold protein</fullName>
    </submittedName>
</protein>
<evidence type="ECO:0000313" key="3">
    <source>
        <dbReference type="Proteomes" id="UP001595925"/>
    </source>
</evidence>
<evidence type="ECO:0000313" key="2">
    <source>
        <dbReference type="EMBL" id="MFC4986417.1"/>
    </source>
</evidence>
<dbReference type="AlphaFoldDB" id="A0ABD5QA40"/>
<name>A0ABD5QA40_9EURY</name>
<accession>A0ABD5QA40</accession>
<dbReference type="InterPro" id="IPR012340">
    <property type="entry name" value="NA-bd_OB-fold"/>
</dbReference>
<dbReference type="Pfam" id="PF01796">
    <property type="entry name" value="OB_ChsH2_C"/>
    <property type="match status" value="1"/>
</dbReference>
<dbReference type="RefSeq" id="WP_224828925.1">
    <property type="nucleotide sequence ID" value="NZ_JAIVEF010000012.1"/>
</dbReference>
<dbReference type="InterPro" id="IPR002878">
    <property type="entry name" value="ChsH2_C"/>
</dbReference>
<reference evidence="2 3" key="1">
    <citation type="journal article" date="2019" name="Int. J. Syst. Evol. Microbiol.">
        <title>The Global Catalogue of Microorganisms (GCM) 10K type strain sequencing project: providing services to taxonomists for standard genome sequencing and annotation.</title>
        <authorList>
            <consortium name="The Broad Institute Genomics Platform"/>
            <consortium name="The Broad Institute Genome Sequencing Center for Infectious Disease"/>
            <person name="Wu L."/>
            <person name="Ma J."/>
        </authorList>
    </citation>
    <scope>NUCLEOTIDE SEQUENCE [LARGE SCALE GENOMIC DNA]</scope>
    <source>
        <strain evidence="2 3">CGMCC 1.15824</strain>
    </source>
</reference>
<dbReference type="SUPFAM" id="SSF50249">
    <property type="entry name" value="Nucleic acid-binding proteins"/>
    <property type="match status" value="1"/>
</dbReference>
<proteinExistence type="predicted"/>
<dbReference type="EMBL" id="JBHSJG010000004">
    <property type="protein sequence ID" value="MFC4986417.1"/>
    <property type="molecule type" value="Genomic_DNA"/>
</dbReference>
<dbReference type="InterPro" id="IPR052513">
    <property type="entry name" value="Thioester_dehydratase-like"/>
</dbReference>
<dbReference type="Proteomes" id="UP001595925">
    <property type="component" value="Unassembled WGS sequence"/>
</dbReference>